<comment type="caution">
    <text evidence="2">The sequence shown here is derived from an EMBL/GenBank/DDBJ whole genome shotgun (WGS) entry which is preliminary data.</text>
</comment>
<protein>
    <submittedName>
        <fullName evidence="2">Uncharacterized protein</fullName>
    </submittedName>
</protein>
<sequence>MMFATGKPIDAIAIKILDDLLTEEIKQTKAYNAYDDAYIGVEVPTTQTSRVVSTQGTNRTLSAPRSPKPQRTLKKKKEKVVGESREEEVDVGFIDSLNISQEDSDTRLDQGSHKERPGEKNDDVDDEDDNVY</sequence>
<reference evidence="2" key="1">
    <citation type="journal article" date="2019" name="Sci. Rep.">
        <title>Draft genome of Tanacetum cinerariifolium, the natural source of mosquito coil.</title>
        <authorList>
            <person name="Yamashiro T."/>
            <person name="Shiraishi A."/>
            <person name="Satake H."/>
            <person name="Nakayama K."/>
        </authorList>
    </citation>
    <scope>NUCLEOTIDE SEQUENCE</scope>
</reference>
<organism evidence="2">
    <name type="scientific">Tanacetum cinerariifolium</name>
    <name type="common">Dalmatian daisy</name>
    <name type="synonym">Chrysanthemum cinerariifolium</name>
    <dbReference type="NCBI Taxonomy" id="118510"/>
    <lineage>
        <taxon>Eukaryota</taxon>
        <taxon>Viridiplantae</taxon>
        <taxon>Streptophyta</taxon>
        <taxon>Embryophyta</taxon>
        <taxon>Tracheophyta</taxon>
        <taxon>Spermatophyta</taxon>
        <taxon>Magnoliopsida</taxon>
        <taxon>eudicotyledons</taxon>
        <taxon>Gunneridae</taxon>
        <taxon>Pentapetalae</taxon>
        <taxon>asterids</taxon>
        <taxon>campanulids</taxon>
        <taxon>Asterales</taxon>
        <taxon>Asteraceae</taxon>
        <taxon>Asteroideae</taxon>
        <taxon>Anthemideae</taxon>
        <taxon>Anthemidinae</taxon>
        <taxon>Tanacetum</taxon>
    </lineage>
</organism>
<feature type="compositionally biased region" description="Acidic residues" evidence="1">
    <location>
        <begin position="122"/>
        <end position="132"/>
    </location>
</feature>
<gene>
    <name evidence="2" type="ORF">Tci_009757</name>
</gene>
<evidence type="ECO:0000313" key="2">
    <source>
        <dbReference type="EMBL" id="GEU37779.1"/>
    </source>
</evidence>
<dbReference type="EMBL" id="BKCJ010000971">
    <property type="protein sequence ID" value="GEU37779.1"/>
    <property type="molecule type" value="Genomic_DNA"/>
</dbReference>
<dbReference type="AlphaFoldDB" id="A0A6L2JM84"/>
<feature type="region of interest" description="Disordered" evidence="1">
    <location>
        <begin position="46"/>
        <end position="132"/>
    </location>
</feature>
<evidence type="ECO:0000256" key="1">
    <source>
        <dbReference type="SAM" id="MobiDB-lite"/>
    </source>
</evidence>
<feature type="compositionally biased region" description="Basic and acidic residues" evidence="1">
    <location>
        <begin position="104"/>
        <end position="121"/>
    </location>
</feature>
<name>A0A6L2JM84_TANCI</name>
<proteinExistence type="predicted"/>
<accession>A0A6L2JM84</accession>
<feature type="compositionally biased region" description="Polar residues" evidence="1">
    <location>
        <begin position="46"/>
        <end position="63"/>
    </location>
</feature>